<dbReference type="PANTHER" id="PTHR36566">
    <property type="entry name" value="NICKEL INSERTION PROTEIN-RELATED"/>
    <property type="match status" value="1"/>
</dbReference>
<evidence type="ECO:0000256" key="2">
    <source>
        <dbReference type="SAM" id="MobiDB-lite"/>
    </source>
</evidence>
<protein>
    <submittedName>
        <fullName evidence="3">DUF111 family protein</fullName>
    </submittedName>
</protein>
<dbReference type="InterPro" id="IPR002822">
    <property type="entry name" value="Ni_insertion"/>
</dbReference>
<reference evidence="3" key="1">
    <citation type="submission" date="2022-12" db="EMBL/GenBank/DDBJ databases">
        <title>Draft genome sequence of the thermophilic strain Brevibacillus thermoruber HT42, isolated from Los Humeros, Puebla, Mexico, with biotechnological potential.</title>
        <authorList>
            <person name="Lara Sanchez J."/>
            <person name="Solis Palacios R."/>
            <person name="Bustos Baena A.S."/>
            <person name="Ruz Baez A.E."/>
            <person name="Espinosa Luna G."/>
            <person name="Oliart Ros R.M."/>
        </authorList>
    </citation>
    <scope>NUCLEOTIDE SEQUENCE</scope>
    <source>
        <strain evidence="3">HT42</strain>
    </source>
</reference>
<dbReference type="AlphaFoldDB" id="A0A9X3TN47"/>
<dbReference type="Pfam" id="PF01969">
    <property type="entry name" value="Ni_insertion"/>
    <property type="match status" value="1"/>
</dbReference>
<keyword evidence="4" id="KW-1185">Reference proteome</keyword>
<dbReference type="Proteomes" id="UP001151071">
    <property type="component" value="Unassembled WGS sequence"/>
</dbReference>
<dbReference type="EMBL" id="JAPYYP010000003">
    <property type="protein sequence ID" value="MDA5107410.1"/>
    <property type="molecule type" value="Genomic_DNA"/>
</dbReference>
<dbReference type="Gene3D" id="3.10.20.300">
    <property type="entry name" value="mk0293 like domain"/>
    <property type="match status" value="1"/>
</dbReference>
<sequence>MMRLVIRSERPLFLRELAEPLKRLLPAGETDRFSADERVADILNRAAAYRPFCREDDWAAEEEALRMLMTLLPENGRRVALGVQCLPVPAGLPVPLLTLLEGWMIREEGWPPALFSPLAMLWLQAVGARPLARLEGRLARVEHGEGVAVIRLESEARGDGTDVPVVKERRQHEEEHIDEGMYLLQANLDDSSPEWLAHVLDRLLAAGANDVHFLPATMKKSRPGVLLQALCYGSRLDELKSILFRETTTFGVRYFPVSCHRLARRVVTATTPWGDVPVKLGYHRGERVQAAPEYDVCARLAKQAGVPLKQVYQQALLLAESAEAQTRQEEEGGVEKWKREEEIPQKDAGRLCDE</sequence>
<feature type="region of interest" description="Disordered" evidence="2">
    <location>
        <begin position="322"/>
        <end position="354"/>
    </location>
</feature>
<evidence type="ECO:0000313" key="3">
    <source>
        <dbReference type="EMBL" id="MDA5107410.1"/>
    </source>
</evidence>
<accession>A0A9X3TN47</accession>
<keyword evidence="1" id="KW-0533">Nickel</keyword>
<proteinExistence type="predicted"/>
<dbReference type="PANTHER" id="PTHR36566:SF1">
    <property type="entry name" value="PYRIDINIUM-3,5-BISTHIOCARBOXYLIC ACID MONONUCLEOTIDE NICKEL INSERTION PROTEIN"/>
    <property type="match status" value="1"/>
</dbReference>
<dbReference type="RefSeq" id="WP_271139505.1">
    <property type="nucleotide sequence ID" value="NZ_JAPYYP010000003.1"/>
</dbReference>
<gene>
    <name evidence="3" type="ORF">O3V59_03480</name>
</gene>
<dbReference type="Gene3D" id="3.30.70.1380">
    <property type="entry name" value="Transcriptional regulatory protein pf0864 domain like"/>
    <property type="match status" value="1"/>
</dbReference>
<name>A0A9X3TN47_9BACL</name>
<feature type="compositionally biased region" description="Basic and acidic residues" evidence="2">
    <location>
        <begin position="326"/>
        <end position="354"/>
    </location>
</feature>
<organism evidence="3 4">
    <name type="scientific">Brevibacillus thermoruber</name>
    <dbReference type="NCBI Taxonomy" id="33942"/>
    <lineage>
        <taxon>Bacteria</taxon>
        <taxon>Bacillati</taxon>
        <taxon>Bacillota</taxon>
        <taxon>Bacilli</taxon>
        <taxon>Bacillales</taxon>
        <taxon>Paenibacillaceae</taxon>
        <taxon>Brevibacillus</taxon>
    </lineage>
</organism>
<evidence type="ECO:0000256" key="1">
    <source>
        <dbReference type="ARBA" id="ARBA00022596"/>
    </source>
</evidence>
<evidence type="ECO:0000313" key="4">
    <source>
        <dbReference type="Proteomes" id="UP001151071"/>
    </source>
</evidence>
<comment type="caution">
    <text evidence="3">The sequence shown here is derived from an EMBL/GenBank/DDBJ whole genome shotgun (WGS) entry which is preliminary data.</text>
</comment>